<dbReference type="SMART" id="SM00382">
    <property type="entry name" value="AAA"/>
    <property type="match status" value="2"/>
</dbReference>
<feature type="coiled-coil region" evidence="6">
    <location>
        <begin position="569"/>
        <end position="643"/>
    </location>
</feature>
<dbReference type="InterPro" id="IPR003593">
    <property type="entry name" value="AAA+_ATPase"/>
</dbReference>
<dbReference type="PANTHER" id="PTHR42855">
    <property type="entry name" value="ABC TRANSPORTER ATP-BINDING SUBUNIT"/>
    <property type="match status" value="1"/>
</dbReference>
<evidence type="ECO:0000259" key="7">
    <source>
        <dbReference type="PROSITE" id="PS50893"/>
    </source>
</evidence>
<evidence type="ECO:0000256" key="6">
    <source>
        <dbReference type="SAM" id="Coils"/>
    </source>
</evidence>
<accession>A0A1I2IHX6</accession>
<evidence type="ECO:0000313" key="8">
    <source>
        <dbReference type="EMBL" id="SFF41939.1"/>
    </source>
</evidence>
<name>A0A1I2IHX6_9BACT</name>
<evidence type="ECO:0000256" key="3">
    <source>
        <dbReference type="ARBA" id="ARBA00022840"/>
    </source>
</evidence>
<dbReference type="Pfam" id="PF00005">
    <property type="entry name" value="ABC_tran"/>
    <property type="match status" value="2"/>
</dbReference>
<gene>
    <name evidence="8" type="ORF">SAMN05216283_10656</name>
</gene>
<feature type="domain" description="ABC transporter" evidence="7">
    <location>
        <begin position="328"/>
        <end position="541"/>
    </location>
</feature>
<dbReference type="InterPro" id="IPR032781">
    <property type="entry name" value="ABC_tran_Xtn"/>
</dbReference>
<keyword evidence="6" id="KW-0175">Coiled coil</keyword>
<dbReference type="FunFam" id="3.40.50.300:FF:000011">
    <property type="entry name" value="Putative ABC transporter ATP-binding component"/>
    <property type="match status" value="1"/>
</dbReference>
<keyword evidence="9" id="KW-1185">Reference proteome</keyword>
<reference evidence="8 9" key="1">
    <citation type="submission" date="2016-10" db="EMBL/GenBank/DDBJ databases">
        <authorList>
            <person name="de Groot N.N."/>
        </authorList>
    </citation>
    <scope>NUCLEOTIDE SEQUENCE [LARGE SCALE GENOMIC DNA]</scope>
    <source>
        <strain evidence="8 9">CGMCC 1.9156</strain>
    </source>
</reference>
<dbReference type="Pfam" id="PF12848">
    <property type="entry name" value="ABC_tran_Xtn"/>
    <property type="match status" value="1"/>
</dbReference>
<dbReference type="AlphaFoldDB" id="A0A1I2IHX6"/>
<dbReference type="InterPro" id="IPR027417">
    <property type="entry name" value="P-loop_NTPase"/>
</dbReference>
<sequence>MISVDQLVVSFGGFELLKKISFLVTPKDRIGLAGKNGAGKSTLLKIIAGQQEPSEGSVVVPKDIRVGYLPQHMAVADSHTVFEETRKAFDEILQIKNQIDHINHQIATREDYESDEYMNLITQVTELNDRYQLVGGGNFEAEIEQTLMGLGFKRNDFTRATSEFSGGWRMRIELAKILLQKPDVFLLDEPTNHLDIESIQWLEEFLRNYSGAVVLVSHDRAFLDAVTNRTIEISLGKIYDYKANYTKYLELRQEHRETQLAAYKNQQKLIEDTEKFIERFRYKATKAVQVQSRSKMLEKLDRIEIDEEDNSKLNIRFQPPERSGTIVVDCKHLTKKYGDLLVLDDIHLMIERGEKVAFVGKNGEGKTTLARIILNELEYEGGLKIGHNVKIGYFAQDQAQRLDENLSVLETIDQIAVGDVRTKIRDILGAFMFSGEDVEKKVKVLSGGERSRLAMIRLMLEPVNFLVLDEPTNHLDMRSKEILKQALASYEGTVLVVSHDREFLDGMANCIYEFKDRKIKQHLGGIYDFLQRKKMESMKELERKSPSNRPAEKKEKVLVNDNQLSYGERKEINKNISRLEKQIEKFEEKITSLESELEAYDKKMANPSNLEDHRIFEEYDQLKAQLEKVMSEWETNQEEYEVLKQQKTW</sequence>
<dbReference type="RefSeq" id="WP_093920191.1">
    <property type="nucleotide sequence ID" value="NZ_FONW01000006.1"/>
</dbReference>
<organism evidence="8 9">
    <name type="scientific">Sunxiuqinia elliptica</name>
    <dbReference type="NCBI Taxonomy" id="655355"/>
    <lineage>
        <taxon>Bacteria</taxon>
        <taxon>Pseudomonadati</taxon>
        <taxon>Bacteroidota</taxon>
        <taxon>Bacteroidia</taxon>
        <taxon>Marinilabiliales</taxon>
        <taxon>Prolixibacteraceae</taxon>
        <taxon>Sunxiuqinia</taxon>
    </lineage>
</organism>
<dbReference type="CDD" id="cd03221">
    <property type="entry name" value="ABCF_EF-3"/>
    <property type="match status" value="2"/>
</dbReference>
<dbReference type="SUPFAM" id="SSF52540">
    <property type="entry name" value="P-loop containing nucleoside triphosphate hydrolases"/>
    <property type="match status" value="2"/>
</dbReference>
<dbReference type="FunFam" id="3.40.50.300:FF:000070">
    <property type="entry name" value="Putative ABC transporter ATP-binding component"/>
    <property type="match status" value="1"/>
</dbReference>
<dbReference type="PANTHER" id="PTHR42855:SF2">
    <property type="entry name" value="DRUG RESISTANCE ABC TRANSPORTER,ATP-BINDING PROTEIN"/>
    <property type="match status" value="1"/>
</dbReference>
<evidence type="ECO:0000313" key="9">
    <source>
        <dbReference type="Proteomes" id="UP000198964"/>
    </source>
</evidence>
<dbReference type="EMBL" id="FONW01000006">
    <property type="protein sequence ID" value="SFF41939.1"/>
    <property type="molecule type" value="Genomic_DNA"/>
</dbReference>
<evidence type="ECO:0000256" key="5">
    <source>
        <dbReference type="ARBA" id="ARBA00074044"/>
    </source>
</evidence>
<dbReference type="GO" id="GO:0005524">
    <property type="term" value="F:ATP binding"/>
    <property type="evidence" value="ECO:0007669"/>
    <property type="project" value="UniProtKB-KW"/>
</dbReference>
<evidence type="ECO:0000256" key="1">
    <source>
        <dbReference type="ARBA" id="ARBA00022737"/>
    </source>
</evidence>
<keyword evidence="3 8" id="KW-0067">ATP-binding</keyword>
<proteinExistence type="inferred from homology"/>
<dbReference type="InterPro" id="IPR051309">
    <property type="entry name" value="ABCF_ATPase"/>
</dbReference>
<dbReference type="InterPro" id="IPR017871">
    <property type="entry name" value="ABC_transporter-like_CS"/>
</dbReference>
<evidence type="ECO:0000256" key="2">
    <source>
        <dbReference type="ARBA" id="ARBA00022741"/>
    </source>
</evidence>
<comment type="similarity">
    <text evidence="4">Belongs to the ABC transporter superfamily. ABCF family. YbiT subfamily.</text>
</comment>
<dbReference type="Proteomes" id="UP000198964">
    <property type="component" value="Unassembled WGS sequence"/>
</dbReference>
<keyword evidence="2" id="KW-0547">Nucleotide-binding</keyword>
<keyword evidence="1" id="KW-0677">Repeat</keyword>
<dbReference type="InterPro" id="IPR003439">
    <property type="entry name" value="ABC_transporter-like_ATP-bd"/>
</dbReference>
<feature type="domain" description="ABC transporter" evidence="7">
    <location>
        <begin position="2"/>
        <end position="260"/>
    </location>
</feature>
<dbReference type="PROSITE" id="PS50893">
    <property type="entry name" value="ABC_TRANSPORTER_2"/>
    <property type="match status" value="2"/>
</dbReference>
<dbReference type="PROSITE" id="PS00211">
    <property type="entry name" value="ABC_TRANSPORTER_1"/>
    <property type="match status" value="2"/>
</dbReference>
<protein>
    <recommendedName>
        <fullName evidence="5">Probable ATP-binding protein YbiT</fullName>
    </recommendedName>
</protein>
<dbReference type="STRING" id="655355.SAMN05216283_10656"/>
<evidence type="ECO:0000256" key="4">
    <source>
        <dbReference type="ARBA" id="ARBA00061551"/>
    </source>
</evidence>
<dbReference type="GO" id="GO:0016887">
    <property type="term" value="F:ATP hydrolysis activity"/>
    <property type="evidence" value="ECO:0007669"/>
    <property type="project" value="InterPro"/>
</dbReference>
<dbReference type="Gene3D" id="3.40.50.300">
    <property type="entry name" value="P-loop containing nucleotide triphosphate hydrolases"/>
    <property type="match status" value="2"/>
</dbReference>